<feature type="domain" description="TonB C-terminal" evidence="2">
    <location>
        <begin position="327"/>
        <end position="384"/>
    </location>
</feature>
<evidence type="ECO:0000259" key="2">
    <source>
        <dbReference type="Pfam" id="PF03544"/>
    </source>
</evidence>
<dbReference type="SUPFAM" id="SSF74653">
    <property type="entry name" value="TolA/TonB C-terminal domain"/>
    <property type="match status" value="1"/>
</dbReference>
<dbReference type="Gene3D" id="3.30.1150.10">
    <property type="match status" value="1"/>
</dbReference>
<dbReference type="Proteomes" id="UP000358159">
    <property type="component" value="Unassembled WGS sequence"/>
</dbReference>
<dbReference type="RefSeq" id="WP_153094440.1">
    <property type="nucleotide sequence ID" value="NZ_JAHRGK010000004.1"/>
</dbReference>
<evidence type="ECO:0000313" key="3">
    <source>
        <dbReference type="EMBL" id="MQO55595.1"/>
    </source>
</evidence>
<dbReference type="AlphaFoldDB" id="A0A6A7VRG3"/>
<evidence type="ECO:0000256" key="1">
    <source>
        <dbReference type="SAM" id="SignalP"/>
    </source>
</evidence>
<accession>A0A6A7VRG3</accession>
<feature type="chain" id="PRO_5043213479" description="TonB C-terminal domain-containing protein" evidence="1">
    <location>
        <begin position="23"/>
        <end position="420"/>
    </location>
</feature>
<dbReference type="GO" id="GO:0055085">
    <property type="term" value="P:transmembrane transport"/>
    <property type="evidence" value="ECO:0007669"/>
    <property type="project" value="InterPro"/>
</dbReference>
<organism evidence="3 4">
    <name type="scientific">Segatella copri</name>
    <dbReference type="NCBI Taxonomy" id="165179"/>
    <lineage>
        <taxon>Bacteria</taxon>
        <taxon>Pseudomonadati</taxon>
        <taxon>Bacteroidota</taxon>
        <taxon>Bacteroidia</taxon>
        <taxon>Bacteroidales</taxon>
        <taxon>Prevotellaceae</taxon>
        <taxon>Segatella</taxon>
    </lineage>
</organism>
<keyword evidence="1" id="KW-0732">Signal</keyword>
<name>A0A6A7VRG3_9BACT</name>
<feature type="signal peptide" evidence="1">
    <location>
        <begin position="1"/>
        <end position="22"/>
    </location>
</feature>
<reference evidence="3 4" key="1">
    <citation type="submission" date="2019-09" db="EMBL/GenBank/DDBJ databases">
        <title>Distinct polysaccharide growth profiles of human intestinal Prevotella copri isolates.</title>
        <authorList>
            <person name="Fehlner-Peach H."/>
            <person name="Magnabosco C."/>
            <person name="Raghavan V."/>
            <person name="Scher J.U."/>
            <person name="Tett A."/>
            <person name="Cox L.M."/>
            <person name="Gottsegen C."/>
            <person name="Watters A."/>
            <person name="Wiltshire- Gordon J.D."/>
            <person name="Segata N."/>
            <person name="Bonneau R."/>
            <person name="Littman D.R."/>
        </authorList>
    </citation>
    <scope>NUCLEOTIDE SEQUENCE [LARGE SCALE GENOMIC DNA]</scope>
    <source>
        <strain evidence="3 4">BVe41219</strain>
    </source>
</reference>
<comment type="caution">
    <text evidence="3">The sequence shown here is derived from an EMBL/GenBank/DDBJ whole genome shotgun (WGS) entry which is preliminary data.</text>
</comment>
<protein>
    <recommendedName>
        <fullName evidence="2">TonB C-terminal domain-containing protein</fullName>
    </recommendedName>
</protein>
<evidence type="ECO:0000313" key="4">
    <source>
        <dbReference type="Proteomes" id="UP000358159"/>
    </source>
</evidence>
<sequence>MKRFLFCIVMFFSMCMAMSAQGLKTYSGPYRANAHFLLGTQKATYTYKNAEDGTRIYEGNFTYSCITNPKLYLKVTGRFHDDCKEGLWTYIDKSTSETKTLKINFKEGYRNGIYEYTYTTRGTVKESLKATMKDGVMIGPVSGRTNYYDYHIYEYGGASERSVMGQGLFCGQTDEEGLADGSWKLTMKCGDGSTQVFYDKWEHGVLKESYYIDDTTGDKIECAKDQTWGIPSAIIDIVMDTPCVMEWWINHGSDKPWQGTLLKPDDVRKEYTETELNAFNSGVPTEYYEKCDVIIRNCDVDPKYEENVEAYVQQHIVIPESMSKAIGDISLKCVVERDGTLSNIEILDSDEPILDEEVIRVLKEMKGWCPGMKNNAKVRSYVTISMSIMNKKETPTTNQRKKPQVNLMKVLGKSILNYRR</sequence>
<dbReference type="InterPro" id="IPR037682">
    <property type="entry name" value="TonB_C"/>
</dbReference>
<dbReference type="EMBL" id="VZAZ01000036">
    <property type="protein sequence ID" value="MQO55595.1"/>
    <property type="molecule type" value="Genomic_DNA"/>
</dbReference>
<proteinExistence type="predicted"/>
<gene>
    <name evidence="3" type="ORF">F7D42_07705</name>
</gene>
<dbReference type="Pfam" id="PF03544">
    <property type="entry name" value="TonB_C"/>
    <property type="match status" value="1"/>
</dbReference>